<dbReference type="PANTHER" id="PTHR13475">
    <property type="entry name" value="NEUGRIN"/>
    <property type="match status" value="1"/>
</dbReference>
<evidence type="ECO:0000256" key="4">
    <source>
        <dbReference type="ARBA" id="ARBA00013566"/>
    </source>
</evidence>
<dbReference type="InterPro" id="IPR010487">
    <property type="entry name" value="NGRN/Rrg9"/>
</dbReference>
<dbReference type="Pfam" id="PF06413">
    <property type="entry name" value="Neugrin"/>
    <property type="match status" value="1"/>
</dbReference>
<comment type="function">
    <text evidence="1">Required for respiratory activity and maintenance and expression of the mitochondrial genome.</text>
</comment>
<dbReference type="RefSeq" id="XP_037139205.1">
    <property type="nucleotide sequence ID" value="XM_037283309.1"/>
</dbReference>
<dbReference type="OrthoDB" id="5578174at2759"/>
<evidence type="ECO:0000256" key="5">
    <source>
        <dbReference type="SAM" id="MobiDB-lite"/>
    </source>
</evidence>
<proteinExistence type="inferred from homology"/>
<sequence>MRFPTVFVRWFHHRRPLEAAGSKSAKGVLKLVKESSGQNESEARELPSWKKQVLALKRKFKGERWNPAKKLSRTEMEGMRILRAQFPQLTASELSERYKVSPEVVRRVLKSKWQPTEEEMVRLHERWKRRGERIQELYQTSPELRQGRIEPRKKISIASGRRSPDLVVRSTTNFTKQQKPALNSGKNSGAKKGKLFLLQRSARND</sequence>
<feature type="region of interest" description="Disordered" evidence="5">
    <location>
        <begin position="154"/>
        <end position="205"/>
    </location>
</feature>
<dbReference type="GeneID" id="59325698"/>
<dbReference type="KEGG" id="tgb:HG536_0D00520"/>
<dbReference type="AlphaFoldDB" id="A0A7G3ZG94"/>
<gene>
    <name evidence="6" type="ORF">HG536_0D00520</name>
</gene>
<dbReference type="GO" id="GO:0005634">
    <property type="term" value="C:nucleus"/>
    <property type="evidence" value="ECO:0007669"/>
    <property type="project" value="TreeGrafter"/>
</dbReference>
<evidence type="ECO:0000313" key="7">
    <source>
        <dbReference type="Proteomes" id="UP000515788"/>
    </source>
</evidence>
<comment type="similarity">
    <text evidence="3">Belongs to the RRG9 family.</text>
</comment>
<evidence type="ECO:0000256" key="1">
    <source>
        <dbReference type="ARBA" id="ARBA00003548"/>
    </source>
</evidence>
<dbReference type="EMBL" id="CP059249">
    <property type="protein sequence ID" value="QLL32530.1"/>
    <property type="molecule type" value="Genomic_DNA"/>
</dbReference>
<evidence type="ECO:0000256" key="2">
    <source>
        <dbReference type="ARBA" id="ARBA00004173"/>
    </source>
</evidence>
<dbReference type="PANTHER" id="PTHR13475:SF3">
    <property type="entry name" value="NEUGRIN"/>
    <property type="match status" value="1"/>
</dbReference>
<accession>A0A7G3ZG94</accession>
<organism evidence="6 7">
    <name type="scientific">Torulaspora globosa</name>
    <dbReference type="NCBI Taxonomy" id="48254"/>
    <lineage>
        <taxon>Eukaryota</taxon>
        <taxon>Fungi</taxon>
        <taxon>Dikarya</taxon>
        <taxon>Ascomycota</taxon>
        <taxon>Saccharomycotina</taxon>
        <taxon>Saccharomycetes</taxon>
        <taxon>Saccharomycetales</taxon>
        <taxon>Saccharomycetaceae</taxon>
        <taxon>Torulaspora</taxon>
    </lineage>
</organism>
<reference evidence="6 7" key="1">
    <citation type="submission" date="2020-06" db="EMBL/GenBank/DDBJ databases">
        <title>The yeast mating-type switching endonuclease HO is a domesticated member of an unorthodox homing genetic element family.</title>
        <authorList>
            <person name="Coughlan A.Y."/>
            <person name="Lombardi L."/>
            <person name="Braun-Galleani S."/>
            <person name="Martos A.R."/>
            <person name="Galeote V."/>
            <person name="Bigey F."/>
            <person name="Dequin S."/>
            <person name="Byrne K.P."/>
            <person name="Wolfe K.H."/>
        </authorList>
    </citation>
    <scope>NUCLEOTIDE SEQUENCE [LARGE SCALE GENOMIC DNA]</scope>
    <source>
        <strain evidence="6 7">CBS764</strain>
    </source>
</reference>
<protein>
    <recommendedName>
        <fullName evidence="4">Required for respiratory growth protein 9, mitochondrial</fullName>
    </recommendedName>
</protein>
<dbReference type="Proteomes" id="UP000515788">
    <property type="component" value="Chromosome 4"/>
</dbReference>
<keyword evidence="7" id="KW-1185">Reference proteome</keyword>
<dbReference type="GO" id="GO:0005739">
    <property type="term" value="C:mitochondrion"/>
    <property type="evidence" value="ECO:0007669"/>
    <property type="project" value="UniProtKB-SubCell"/>
</dbReference>
<evidence type="ECO:0000313" key="6">
    <source>
        <dbReference type="EMBL" id="QLL32530.1"/>
    </source>
</evidence>
<comment type="subcellular location">
    <subcellularLocation>
        <location evidence="2">Mitochondrion</location>
    </subcellularLocation>
</comment>
<feature type="compositionally biased region" description="Polar residues" evidence="5">
    <location>
        <begin position="169"/>
        <end position="181"/>
    </location>
</feature>
<evidence type="ECO:0000256" key="3">
    <source>
        <dbReference type="ARBA" id="ARBA00010895"/>
    </source>
</evidence>
<name>A0A7G3ZG94_9SACH</name>